<dbReference type="InParanoid" id="A0A0D2JCD7"/>
<dbReference type="STRING" id="1429043.X474_14270"/>
<reference evidence="1 2" key="1">
    <citation type="submission" date="2013-11" db="EMBL/GenBank/DDBJ databases">
        <title>Metagenomic analysis of a methanogenic consortium involved in long chain n-alkane degradation.</title>
        <authorList>
            <person name="Davidova I.A."/>
            <person name="Callaghan A.V."/>
            <person name="Wawrik B."/>
            <person name="Pruitt S."/>
            <person name="Marks C."/>
            <person name="Duncan K.E."/>
            <person name="Suflita J.M."/>
        </authorList>
    </citation>
    <scope>NUCLEOTIDE SEQUENCE [LARGE SCALE GENOMIC DNA]</scope>
    <source>
        <strain evidence="1 2">SPR</strain>
    </source>
</reference>
<organism evidence="1 2">
    <name type="scientific">Dethiosulfatarculus sandiegensis</name>
    <dbReference type="NCBI Taxonomy" id="1429043"/>
    <lineage>
        <taxon>Bacteria</taxon>
        <taxon>Pseudomonadati</taxon>
        <taxon>Thermodesulfobacteriota</taxon>
        <taxon>Desulfarculia</taxon>
        <taxon>Desulfarculales</taxon>
        <taxon>Desulfarculaceae</taxon>
        <taxon>Dethiosulfatarculus</taxon>
    </lineage>
</organism>
<gene>
    <name evidence="1" type="ORF">X474_14270</name>
</gene>
<dbReference type="EMBL" id="AZAC01000016">
    <property type="protein sequence ID" value="KIX13421.1"/>
    <property type="molecule type" value="Genomic_DNA"/>
</dbReference>
<comment type="caution">
    <text evidence="1">The sequence shown here is derived from an EMBL/GenBank/DDBJ whole genome shotgun (WGS) entry which is preliminary data.</text>
</comment>
<name>A0A0D2JCD7_9BACT</name>
<evidence type="ECO:0000313" key="1">
    <source>
        <dbReference type="EMBL" id="KIX13421.1"/>
    </source>
</evidence>
<proteinExistence type="predicted"/>
<sequence>MAGKAFTHWEKRLGYQPEPSEKISHLPDKVVFCLAELGHEATLALYDLVMGVRDLGPAEKFHYLGSQDKVKALDAFLFVLDQVRFDLMQRLGWVHSLAADLYPLVDLASRNQEIKEEFSPTVPLLVKSFQREKGLWDRPGVEQDPLVRSLIPEALEVFKQRL</sequence>
<protein>
    <submittedName>
        <fullName evidence="1">Uncharacterized protein</fullName>
    </submittedName>
</protein>
<dbReference type="AlphaFoldDB" id="A0A0D2JCD7"/>
<accession>A0A0D2JCD7</accession>
<dbReference type="Proteomes" id="UP000032233">
    <property type="component" value="Unassembled WGS sequence"/>
</dbReference>
<evidence type="ECO:0000313" key="2">
    <source>
        <dbReference type="Proteomes" id="UP000032233"/>
    </source>
</evidence>
<keyword evidence="2" id="KW-1185">Reference proteome</keyword>